<keyword evidence="11 13" id="KW-0472">Membrane</keyword>
<evidence type="ECO:0000256" key="9">
    <source>
        <dbReference type="ARBA" id="ARBA00023065"/>
    </source>
</evidence>
<evidence type="ECO:0000256" key="7">
    <source>
        <dbReference type="ARBA" id="ARBA00022781"/>
    </source>
</evidence>
<evidence type="ECO:0000313" key="14">
    <source>
        <dbReference type="EMBL" id="AYQ22789.1"/>
    </source>
</evidence>
<evidence type="ECO:0000256" key="4">
    <source>
        <dbReference type="ARBA" id="ARBA00022448"/>
    </source>
</evidence>
<dbReference type="Pfam" id="PF00895">
    <property type="entry name" value="ATP-synt_8"/>
    <property type="match status" value="1"/>
</dbReference>
<keyword evidence="6 12" id="KW-0812">Transmembrane</keyword>
<evidence type="ECO:0000256" key="2">
    <source>
        <dbReference type="ARBA" id="ARBA00008892"/>
    </source>
</evidence>
<dbReference type="RefSeq" id="YP_009540701.1">
    <property type="nucleotide sequence ID" value="NC_039962.1"/>
</dbReference>
<keyword evidence="9 12" id="KW-0406">Ion transport</keyword>
<comment type="subcellular location">
    <subcellularLocation>
        <location evidence="1 12">Mitochondrion membrane</location>
        <topology evidence="1 12">Single-pass membrane protein</topology>
    </subcellularLocation>
</comment>
<organism evidence="14">
    <name type="scientific">Arcyptera meridionalis</name>
    <dbReference type="NCBI Taxonomy" id="864168"/>
    <lineage>
        <taxon>Eukaryota</taxon>
        <taxon>Metazoa</taxon>
        <taxon>Ecdysozoa</taxon>
        <taxon>Arthropoda</taxon>
        <taxon>Hexapoda</taxon>
        <taxon>Insecta</taxon>
        <taxon>Pterygota</taxon>
        <taxon>Neoptera</taxon>
        <taxon>Polyneoptera</taxon>
        <taxon>Orthoptera</taxon>
        <taxon>Caelifera</taxon>
        <taxon>Acrididea</taxon>
        <taxon>Acridomorpha</taxon>
        <taxon>Acridoidea</taxon>
        <taxon>Acrididae</taxon>
        <taxon>Gomphocerinae</taxon>
        <taxon>Arcyptera</taxon>
    </lineage>
</organism>
<evidence type="ECO:0000256" key="12">
    <source>
        <dbReference type="RuleBase" id="RU003661"/>
    </source>
</evidence>
<evidence type="ECO:0000256" key="13">
    <source>
        <dbReference type="SAM" id="Phobius"/>
    </source>
</evidence>
<dbReference type="GO" id="GO:0045259">
    <property type="term" value="C:proton-transporting ATP synthase complex"/>
    <property type="evidence" value="ECO:0007669"/>
    <property type="project" value="UniProtKB-KW"/>
</dbReference>
<dbReference type="AlphaFoldDB" id="A0A3G3G5L9"/>
<keyword evidence="10 12" id="KW-0496">Mitochondrion</keyword>
<reference evidence="14" key="1">
    <citation type="submission" date="2018-01" db="EMBL/GenBank/DDBJ databases">
        <title>The complete mitochondrial genome of Pararcyptera microptera meridionalis (Orthoptera: Acridoidea).</title>
        <authorList>
            <person name="Han H."/>
            <person name="Wang N."/>
            <person name="Xu L."/>
            <person name="Gao S."/>
        </authorList>
    </citation>
    <scope>NUCLEOTIDE SEQUENCE</scope>
</reference>
<keyword evidence="4 12" id="KW-0813">Transport</keyword>
<gene>
    <name evidence="14" type="primary">ATP8</name>
</gene>
<name>A0A3G3G5L9_9ORTH</name>
<feature type="transmembrane region" description="Helical" evidence="13">
    <location>
        <begin position="6"/>
        <end position="23"/>
    </location>
</feature>
<comment type="subunit">
    <text evidence="3">F-type ATPases have 2 components, CF(1) - the catalytic core - and CF(0) - the membrane proton channel.</text>
</comment>
<evidence type="ECO:0000256" key="11">
    <source>
        <dbReference type="ARBA" id="ARBA00023136"/>
    </source>
</evidence>
<evidence type="ECO:0000313" key="15">
    <source>
        <dbReference type="EMBL" id="QID03970.1"/>
    </source>
</evidence>
<protein>
    <recommendedName>
        <fullName evidence="12">ATP synthase complex subunit 8</fullName>
    </recommendedName>
</protein>
<evidence type="ECO:0000256" key="8">
    <source>
        <dbReference type="ARBA" id="ARBA00022989"/>
    </source>
</evidence>
<evidence type="ECO:0000256" key="10">
    <source>
        <dbReference type="ARBA" id="ARBA00023128"/>
    </source>
</evidence>
<keyword evidence="5 12" id="KW-0138">CF(0)</keyword>
<dbReference type="InterPro" id="IPR001421">
    <property type="entry name" value="ATP8_metazoa"/>
</dbReference>
<evidence type="ECO:0000256" key="5">
    <source>
        <dbReference type="ARBA" id="ARBA00022547"/>
    </source>
</evidence>
<sequence>MPQMSPIMWFSLFILFSITLILFNQMNFFSYEINKIKSVKKWMIKSKNLIWKW</sequence>
<accession>A0A3G3G5L9</accession>
<comment type="similarity">
    <text evidence="2 12">Belongs to the ATPase protein 8 family.</text>
</comment>
<dbReference type="EMBL" id="MN083204">
    <property type="protein sequence ID" value="QID03970.1"/>
    <property type="molecule type" value="Genomic_DNA"/>
</dbReference>
<dbReference type="GO" id="GO:0015986">
    <property type="term" value="P:proton motive force-driven ATP synthesis"/>
    <property type="evidence" value="ECO:0007669"/>
    <property type="project" value="InterPro"/>
</dbReference>
<keyword evidence="7 12" id="KW-0375">Hydrogen ion transport</keyword>
<evidence type="ECO:0000256" key="3">
    <source>
        <dbReference type="ARBA" id="ARBA00011291"/>
    </source>
</evidence>
<dbReference type="GO" id="GO:0015078">
    <property type="term" value="F:proton transmembrane transporter activity"/>
    <property type="evidence" value="ECO:0007669"/>
    <property type="project" value="InterPro"/>
</dbReference>
<dbReference type="CTD" id="4509"/>
<dbReference type="GeneID" id="38461923"/>
<keyword evidence="8 13" id="KW-1133">Transmembrane helix</keyword>
<geneLocation type="mitochondrion" evidence="14"/>
<reference evidence="15" key="2">
    <citation type="submission" date="2019-06" db="EMBL/GenBank/DDBJ databases">
        <title>MtOrt: An empirical mitochondrial amino acid substitution model for evolutionary studies of Orthoptera insects.</title>
        <authorList>
            <person name="Chang H."/>
            <person name="Nie Y."/>
            <person name="Zhang N."/>
            <person name="Zhang X."/>
            <person name="Sun H."/>
            <person name="Mao Y."/>
            <person name="Q Z."/>
            <person name="Huang Y."/>
        </authorList>
    </citation>
    <scope>NUCLEOTIDE SEQUENCE</scope>
</reference>
<dbReference type="GO" id="GO:0031966">
    <property type="term" value="C:mitochondrial membrane"/>
    <property type="evidence" value="ECO:0007669"/>
    <property type="project" value="UniProtKB-SubCell"/>
</dbReference>
<proteinExistence type="inferred from homology"/>
<evidence type="ECO:0000256" key="6">
    <source>
        <dbReference type="ARBA" id="ARBA00022692"/>
    </source>
</evidence>
<evidence type="ECO:0000256" key="1">
    <source>
        <dbReference type="ARBA" id="ARBA00004304"/>
    </source>
</evidence>
<dbReference type="EMBL" id="MG838886">
    <property type="protein sequence ID" value="AYQ22789.1"/>
    <property type="molecule type" value="Genomic_DNA"/>
</dbReference>